<dbReference type="AlphaFoldDB" id="A0AAX4HBJ2"/>
<dbReference type="GO" id="GO:0005737">
    <property type="term" value="C:cytoplasm"/>
    <property type="evidence" value="ECO:0007669"/>
    <property type="project" value="UniProtKB-SubCell"/>
</dbReference>
<dbReference type="KEGG" id="asau:88174364"/>
<comment type="subcellular location">
    <subcellularLocation>
        <location evidence="1">Cytoplasm</location>
    </subcellularLocation>
</comment>
<dbReference type="PROSITE" id="PS51722">
    <property type="entry name" value="G_TR_2"/>
    <property type="match status" value="1"/>
</dbReference>
<evidence type="ECO:0000256" key="2">
    <source>
        <dbReference type="ARBA" id="ARBA00007249"/>
    </source>
</evidence>
<comment type="similarity">
    <text evidence="2">Belongs to the TRAFAC class translation factor GTPase superfamily. Classic translation factor GTPase family. EF-Tu/EF-1A subfamily.</text>
</comment>
<evidence type="ECO:0000256" key="8">
    <source>
        <dbReference type="ARBA" id="ARBA00049117"/>
    </source>
</evidence>
<organism evidence="13 14">
    <name type="scientific">Australozyma saopauloensis</name>
    <dbReference type="NCBI Taxonomy" id="291208"/>
    <lineage>
        <taxon>Eukaryota</taxon>
        <taxon>Fungi</taxon>
        <taxon>Dikarya</taxon>
        <taxon>Ascomycota</taxon>
        <taxon>Saccharomycotina</taxon>
        <taxon>Pichiomycetes</taxon>
        <taxon>Metschnikowiaceae</taxon>
        <taxon>Australozyma</taxon>
    </lineage>
</organism>
<dbReference type="Pfam" id="PF22594">
    <property type="entry name" value="GTP-eEF1A_C"/>
    <property type="match status" value="1"/>
</dbReference>
<dbReference type="Gene3D" id="2.40.30.10">
    <property type="entry name" value="Translation factors"/>
    <property type="match status" value="2"/>
</dbReference>
<evidence type="ECO:0000256" key="6">
    <source>
        <dbReference type="ARBA" id="ARBA00022917"/>
    </source>
</evidence>
<reference evidence="13 14" key="1">
    <citation type="submission" date="2023-10" db="EMBL/GenBank/DDBJ databases">
        <title>Draft Genome Sequence of Candida saopaulonensis from a very Premature Infant with Sepsis.</title>
        <authorList>
            <person name="Ning Y."/>
            <person name="Dai R."/>
            <person name="Xiao M."/>
            <person name="Xu Y."/>
            <person name="Yan Q."/>
            <person name="Zhang L."/>
        </authorList>
    </citation>
    <scope>NUCLEOTIDE SEQUENCE [LARGE SCALE GENOMIC DNA]</scope>
    <source>
        <strain evidence="13 14">19XY460</strain>
    </source>
</reference>
<evidence type="ECO:0000256" key="3">
    <source>
        <dbReference type="ARBA" id="ARBA00022490"/>
    </source>
</evidence>
<evidence type="ECO:0000256" key="4">
    <source>
        <dbReference type="ARBA" id="ARBA00022741"/>
    </source>
</evidence>
<dbReference type="SUPFAM" id="SSF52540">
    <property type="entry name" value="P-loop containing nucleoside triphosphate hydrolases"/>
    <property type="match status" value="1"/>
</dbReference>
<dbReference type="InterPro" id="IPR050100">
    <property type="entry name" value="TRAFAC_GTPase_members"/>
</dbReference>
<dbReference type="PROSITE" id="PS00301">
    <property type="entry name" value="G_TR_1"/>
    <property type="match status" value="1"/>
</dbReference>
<evidence type="ECO:0000259" key="12">
    <source>
        <dbReference type="PROSITE" id="PS51722"/>
    </source>
</evidence>
<dbReference type="InterPro" id="IPR027417">
    <property type="entry name" value="P-loop_NTPase"/>
</dbReference>
<dbReference type="RefSeq" id="XP_062878340.1">
    <property type="nucleotide sequence ID" value="XM_063022270.1"/>
</dbReference>
<feature type="compositionally biased region" description="Basic and acidic residues" evidence="11">
    <location>
        <begin position="105"/>
        <end position="115"/>
    </location>
</feature>
<evidence type="ECO:0000256" key="9">
    <source>
        <dbReference type="ARBA" id="ARBA00063537"/>
    </source>
</evidence>
<dbReference type="PANTHER" id="PTHR23115">
    <property type="entry name" value="TRANSLATION FACTOR"/>
    <property type="match status" value="1"/>
</dbReference>
<dbReference type="GeneID" id="88174364"/>
<dbReference type="SUPFAM" id="SSF50465">
    <property type="entry name" value="EF-Tu/eEF-1alpha/eIF2-gamma C-terminal domain"/>
    <property type="match status" value="1"/>
</dbReference>
<comment type="subunit">
    <text evidence="9">Component of the Dom34-Hbs1 complex, also named Pelota-HBS1L complex, composed of dom34 and hbs1.</text>
</comment>
<feature type="domain" description="Tr-type G" evidence="12">
    <location>
        <begin position="260"/>
        <end position="485"/>
    </location>
</feature>
<evidence type="ECO:0000256" key="10">
    <source>
        <dbReference type="ARBA" id="ARBA00074866"/>
    </source>
</evidence>
<dbReference type="SUPFAM" id="SSF50447">
    <property type="entry name" value="Translation proteins"/>
    <property type="match status" value="1"/>
</dbReference>
<evidence type="ECO:0000313" key="13">
    <source>
        <dbReference type="EMBL" id="WPK25958.1"/>
    </source>
</evidence>
<feature type="region of interest" description="Disordered" evidence="11">
    <location>
        <begin position="89"/>
        <end position="129"/>
    </location>
</feature>
<dbReference type="GO" id="GO:0006412">
    <property type="term" value="P:translation"/>
    <property type="evidence" value="ECO:0007669"/>
    <property type="project" value="UniProtKB-KW"/>
</dbReference>
<dbReference type="Proteomes" id="UP001338582">
    <property type="component" value="Chromosome 4"/>
</dbReference>
<proteinExistence type="inferred from homology"/>
<keyword evidence="7" id="KW-0342">GTP-binding</keyword>
<dbReference type="InterPro" id="IPR031157">
    <property type="entry name" value="G_TR_CS"/>
</dbReference>
<protein>
    <recommendedName>
        <fullName evidence="10">Elongation factor 1 alpha-like protein</fullName>
    </recommendedName>
</protein>
<evidence type="ECO:0000256" key="11">
    <source>
        <dbReference type="SAM" id="MobiDB-lite"/>
    </source>
</evidence>
<dbReference type="InterPro" id="IPR000795">
    <property type="entry name" value="T_Tr_GTP-bd_dom"/>
</dbReference>
<dbReference type="PRINTS" id="PR00315">
    <property type="entry name" value="ELONGATNFCT"/>
</dbReference>
<evidence type="ECO:0000256" key="1">
    <source>
        <dbReference type="ARBA" id="ARBA00004496"/>
    </source>
</evidence>
<gene>
    <name evidence="13" type="ORF">PUMCH_003300</name>
</gene>
<dbReference type="GO" id="GO:1990533">
    <property type="term" value="C:Dom34-Hbs1 complex"/>
    <property type="evidence" value="ECO:0007669"/>
    <property type="project" value="UniProtKB-ARBA"/>
</dbReference>
<dbReference type="Pfam" id="PF00009">
    <property type="entry name" value="GTP_EFTU"/>
    <property type="match status" value="1"/>
</dbReference>
<dbReference type="InterPro" id="IPR054696">
    <property type="entry name" value="GTP-eEF1A_C"/>
</dbReference>
<dbReference type="CDD" id="cd01883">
    <property type="entry name" value="EF1_alpha"/>
    <property type="match status" value="1"/>
</dbReference>
<comment type="catalytic activity">
    <reaction evidence="8">
        <text>GTP + H2O = GDP + phosphate + H(+)</text>
        <dbReference type="Rhea" id="RHEA:19669"/>
        <dbReference type="ChEBI" id="CHEBI:15377"/>
        <dbReference type="ChEBI" id="CHEBI:15378"/>
        <dbReference type="ChEBI" id="CHEBI:37565"/>
        <dbReference type="ChEBI" id="CHEBI:43474"/>
        <dbReference type="ChEBI" id="CHEBI:58189"/>
    </reaction>
    <physiologicalReaction direction="left-to-right" evidence="8">
        <dbReference type="Rhea" id="RHEA:19670"/>
    </physiologicalReaction>
</comment>
<dbReference type="FunFam" id="2.40.30.10:FF:000070">
    <property type="entry name" value="Translation elongation factor EF-1 subunit"/>
    <property type="match status" value="1"/>
</dbReference>
<name>A0AAX4HBJ2_9ASCO</name>
<sequence>MSKLALLAKQRLEGKSKGLAGLSLADSATRLPSKLSLLAKSREGKGILGGALNVSDKPSLGPKLIKKKGVLPTSVPKVAAPIELPSVVESSQTRRRRRIRPSSSENREKGSESISKDPPSATAQEPSPMDELLRVLLTVETRSLQNKPICETSVALLSTKRAYPNVEESQNKLRKLADNIFLAFTNNDPNIAKAKANFNRPSPDDKVLEAQKQAFELDLKKLSLKEGTVEKRSGTATPVITETKPFVKLDLATELSKYVQPHKSFVVIGHVDAGKSTLMGRILYDTGTVDAKTVNKLVREAEKSGKGSFALAWLLDQTTEERSRGVTIDICSTTFKTDNIIFTAIDAPGHKDFVPQMISGVSQADIALLVVDSINGEFEAGFVMDGQTKEHTLLAKSLGIEQVCIAINKLDKEDWSQARFEDIKTQLTLFLTSKDVGFHEEKLHFVPISGLSGTNVVKNDRSTPEFAWYNGPTLIGCLEDIKIPESHISSLDELLSEELNLSIGEIVEILSSEFRVQGKVSLGMIQAGETVRFNPTNDCLQVQALSVQAKGEPVAVRGQIVQLSFKTGQLKNKSIDDLAVGDLILNLESAVRLVSSFEASIVTFHMDKPLLVGTPFVLFRNNASVSARISKIILIANSKRKKMHLVSQQEAKVEIEIVGDRLFPVAEFSKNKALGRVVLRKEGATIAAGTVQSLQNVA</sequence>
<keyword evidence="6" id="KW-0648">Protein biosynthesis</keyword>
<evidence type="ECO:0000256" key="5">
    <source>
        <dbReference type="ARBA" id="ARBA00022801"/>
    </source>
</evidence>
<keyword evidence="3" id="KW-0963">Cytoplasm</keyword>
<evidence type="ECO:0000313" key="14">
    <source>
        <dbReference type="Proteomes" id="UP001338582"/>
    </source>
</evidence>
<accession>A0AAX4HBJ2</accession>
<keyword evidence="4" id="KW-0547">Nucleotide-binding</keyword>
<dbReference type="Gene3D" id="3.40.50.300">
    <property type="entry name" value="P-loop containing nucleotide triphosphate hydrolases"/>
    <property type="match status" value="1"/>
</dbReference>
<dbReference type="GO" id="GO:0003924">
    <property type="term" value="F:GTPase activity"/>
    <property type="evidence" value="ECO:0007669"/>
    <property type="project" value="InterPro"/>
</dbReference>
<evidence type="ECO:0000256" key="7">
    <source>
        <dbReference type="ARBA" id="ARBA00023134"/>
    </source>
</evidence>
<dbReference type="InterPro" id="IPR009001">
    <property type="entry name" value="Transl_elong_EF1A/Init_IF2_C"/>
</dbReference>
<keyword evidence="5" id="KW-0378">Hydrolase</keyword>
<dbReference type="FunFam" id="3.40.50.300:FF:000204">
    <property type="entry name" value="Translation elongation factor Tu"/>
    <property type="match status" value="1"/>
</dbReference>
<dbReference type="EMBL" id="CP138897">
    <property type="protein sequence ID" value="WPK25958.1"/>
    <property type="molecule type" value="Genomic_DNA"/>
</dbReference>
<dbReference type="InterPro" id="IPR009000">
    <property type="entry name" value="Transl_B-barrel_sf"/>
</dbReference>
<dbReference type="GO" id="GO:0005525">
    <property type="term" value="F:GTP binding"/>
    <property type="evidence" value="ECO:0007669"/>
    <property type="project" value="UniProtKB-KW"/>
</dbReference>
<keyword evidence="14" id="KW-1185">Reference proteome</keyword>